<keyword evidence="5 11" id="KW-0732">Signal</keyword>
<keyword evidence="8" id="KW-0865">Zymogen</keyword>
<evidence type="ECO:0000256" key="4">
    <source>
        <dbReference type="ARBA" id="ARBA00022670"/>
    </source>
</evidence>
<dbReference type="InterPro" id="IPR050131">
    <property type="entry name" value="Peptidase_S8_subtilisin-like"/>
</dbReference>
<keyword evidence="6 9" id="KW-0378">Hydrolase</keyword>
<comment type="subcellular location">
    <subcellularLocation>
        <location evidence="1">Secreted</location>
    </subcellularLocation>
</comment>
<dbReference type="PROSITE" id="PS51892">
    <property type="entry name" value="SUBTILASE"/>
    <property type="match status" value="1"/>
</dbReference>
<dbReference type="CDD" id="cd07496">
    <property type="entry name" value="Peptidases_S8_13"/>
    <property type="match status" value="1"/>
</dbReference>
<dbReference type="PANTHER" id="PTHR43806">
    <property type="entry name" value="PEPTIDASE S8"/>
    <property type="match status" value="1"/>
</dbReference>
<feature type="signal peptide" evidence="11">
    <location>
        <begin position="1"/>
        <end position="28"/>
    </location>
</feature>
<feature type="domain" description="Peptidase C-terminal archaeal/bacterial" evidence="13">
    <location>
        <begin position="551"/>
        <end position="616"/>
    </location>
</feature>
<dbReference type="GO" id="GO:0006508">
    <property type="term" value="P:proteolysis"/>
    <property type="evidence" value="ECO:0007669"/>
    <property type="project" value="UniProtKB-KW"/>
</dbReference>
<dbReference type="InterPro" id="IPR007280">
    <property type="entry name" value="Peptidase_C_arc/bac"/>
</dbReference>
<dbReference type="GeneID" id="93877692"/>
<evidence type="ECO:0000259" key="12">
    <source>
        <dbReference type="Pfam" id="PF00082"/>
    </source>
</evidence>
<dbReference type="FunFam" id="3.40.50.200:FF:000022">
    <property type="entry name" value="Extracellular protease"/>
    <property type="match status" value="1"/>
</dbReference>
<evidence type="ECO:0000256" key="7">
    <source>
        <dbReference type="ARBA" id="ARBA00022825"/>
    </source>
</evidence>
<dbReference type="Gene3D" id="2.60.120.380">
    <property type="match status" value="1"/>
</dbReference>
<dbReference type="InterPro" id="IPR023828">
    <property type="entry name" value="Peptidase_S8_Ser-AS"/>
</dbReference>
<dbReference type="SUPFAM" id="SSF52743">
    <property type="entry name" value="Subtilisin-like"/>
    <property type="match status" value="1"/>
</dbReference>
<dbReference type="STRING" id="56458.SB85_09460"/>
<dbReference type="InterPro" id="IPR015500">
    <property type="entry name" value="Peptidase_S8_subtilisin-rel"/>
</dbReference>
<evidence type="ECO:0000259" key="13">
    <source>
        <dbReference type="Pfam" id="PF04151"/>
    </source>
</evidence>
<dbReference type="Proteomes" id="UP000247346">
    <property type="component" value="Unassembled WGS sequence"/>
</dbReference>
<keyword evidence="4 9" id="KW-0645">Protease</keyword>
<comment type="caution">
    <text evidence="14">The sequence shown here is derived from an EMBL/GenBank/DDBJ whole genome shotgun (WGS) entry which is preliminary data.</text>
</comment>
<dbReference type="RefSeq" id="WP_010343589.1">
    <property type="nucleotide sequence ID" value="NZ_CP132343.1"/>
</dbReference>
<organism evidence="14 15">
    <name type="scientific">Xanthomonas sacchari</name>
    <dbReference type="NCBI Taxonomy" id="56458"/>
    <lineage>
        <taxon>Bacteria</taxon>
        <taxon>Pseudomonadati</taxon>
        <taxon>Pseudomonadota</taxon>
        <taxon>Gammaproteobacteria</taxon>
        <taxon>Lysobacterales</taxon>
        <taxon>Lysobacteraceae</taxon>
        <taxon>Xanthomonas</taxon>
    </lineage>
</organism>
<reference evidence="14 15" key="1">
    <citation type="submission" date="2016-08" db="EMBL/GenBank/DDBJ databases">
        <authorList>
            <person name="Seilhamer J.J."/>
        </authorList>
    </citation>
    <scope>NUCLEOTIDE SEQUENCE [LARGE SCALE GENOMIC DNA]</scope>
    <source>
        <strain evidence="14 15">CFBP4641</strain>
    </source>
</reference>
<dbReference type="OrthoDB" id="9790784at2"/>
<gene>
    <name evidence="14" type="ORF">XsacCFBP4641_13130</name>
</gene>
<evidence type="ECO:0000313" key="15">
    <source>
        <dbReference type="Proteomes" id="UP000247346"/>
    </source>
</evidence>
<evidence type="ECO:0000256" key="6">
    <source>
        <dbReference type="ARBA" id="ARBA00022801"/>
    </source>
</evidence>
<dbReference type="PROSITE" id="PS00138">
    <property type="entry name" value="SUBTILASE_SER"/>
    <property type="match status" value="1"/>
</dbReference>
<dbReference type="PROSITE" id="PS00136">
    <property type="entry name" value="SUBTILASE_ASP"/>
    <property type="match status" value="1"/>
</dbReference>
<keyword evidence="7 9" id="KW-0720">Serine protease</keyword>
<dbReference type="InterPro" id="IPR023827">
    <property type="entry name" value="Peptidase_S8_Asp-AS"/>
</dbReference>
<evidence type="ECO:0000256" key="3">
    <source>
        <dbReference type="ARBA" id="ARBA00022525"/>
    </source>
</evidence>
<evidence type="ECO:0000256" key="1">
    <source>
        <dbReference type="ARBA" id="ARBA00004613"/>
    </source>
</evidence>
<dbReference type="PANTHER" id="PTHR43806:SF11">
    <property type="entry name" value="CEREVISIN-RELATED"/>
    <property type="match status" value="1"/>
</dbReference>
<feature type="active site" description="Charge relay system" evidence="9">
    <location>
        <position position="266"/>
    </location>
</feature>
<evidence type="ECO:0000256" key="10">
    <source>
        <dbReference type="RuleBase" id="RU003355"/>
    </source>
</evidence>
<sequence length="631" mass="63621">MIDKQNLRINAIAAAMLAMSLGASSAIAAGASAPLPVKEPGTSAPADAVTSNRILVRYNAGSAAASDRSAKLSAVQSAVGRASLGGGNGISRAAAASVRAEYVRTLGIGADLIRLTGKLSKADLDKVVAEIAADPTVKYAQVDAKLRPVEVLRAKAQVQPQFVPNDPLYAQYQWHYSNANGGINAPAAWDVSKGDGVVVAVLDTGILPNHPDVAVNLLQGYDFISDKEVSRRATDDRVPGALDYGDWVENDNECYAGSVADDSSWHGSHVAGTVAEATNNGVGMAGVAPNATVLPVRVLGKCGGYTSDIADAIIWASGGTVSGVPANQNPAEVINMSLGGGGACDSVTQDAINGAVSRGTTVVVAAGNNTANAANFSPASCDNVIAVGATRITGGITYYSNYGAKVDLSGPGGGGSVDGNPGGYVWQNGYTGATTPTSGNYTYMGMGGTSMASPHVAAVAALVQSALIAAGKAPLTPAALETLLKQTARPFPVSIPSSTPIGTGIVDAKAALDKALEEPCDPATEQCAPTATALTNKVAVAGLAGAAGNEALYSFEAKAGAVLSFLTYGGSGNVSMYVSFGKEPGTGNADAKSTRPGNNETVRFTAPQAGTYYIKLVGESTYSGVSLVARQ</sequence>
<accession>A0A2P5Z2Q0</accession>
<feature type="active site" description="Charge relay system" evidence="9">
    <location>
        <position position="203"/>
    </location>
</feature>
<dbReference type="InterPro" id="IPR034176">
    <property type="entry name" value="Peptidases_S8_13"/>
</dbReference>
<evidence type="ECO:0000256" key="8">
    <source>
        <dbReference type="ARBA" id="ARBA00023145"/>
    </source>
</evidence>
<dbReference type="Pfam" id="PF00082">
    <property type="entry name" value="Peptidase_S8"/>
    <property type="match status" value="1"/>
</dbReference>
<comment type="similarity">
    <text evidence="2 9 10">Belongs to the peptidase S8 family.</text>
</comment>
<name>A0A2P5Z2Q0_9XANT</name>
<evidence type="ECO:0000313" key="14">
    <source>
        <dbReference type="EMBL" id="PPU81907.1"/>
    </source>
</evidence>
<dbReference type="InterPro" id="IPR036852">
    <property type="entry name" value="Peptidase_S8/S53_dom_sf"/>
</dbReference>
<feature type="domain" description="Peptidase S8/S53" evidence="12">
    <location>
        <begin position="194"/>
        <end position="488"/>
    </location>
</feature>
<evidence type="ECO:0000256" key="2">
    <source>
        <dbReference type="ARBA" id="ARBA00011073"/>
    </source>
</evidence>
<dbReference type="GO" id="GO:0004252">
    <property type="term" value="F:serine-type endopeptidase activity"/>
    <property type="evidence" value="ECO:0007669"/>
    <property type="project" value="UniProtKB-UniRule"/>
</dbReference>
<protein>
    <submittedName>
        <fullName evidence="14">Protease</fullName>
    </submittedName>
</protein>
<dbReference type="GO" id="GO:0005576">
    <property type="term" value="C:extracellular region"/>
    <property type="evidence" value="ECO:0007669"/>
    <property type="project" value="UniProtKB-SubCell"/>
</dbReference>
<evidence type="ECO:0000256" key="5">
    <source>
        <dbReference type="ARBA" id="ARBA00022729"/>
    </source>
</evidence>
<dbReference type="Pfam" id="PF04151">
    <property type="entry name" value="PPC"/>
    <property type="match status" value="1"/>
</dbReference>
<keyword evidence="3" id="KW-0964">Secreted</keyword>
<dbReference type="PRINTS" id="PR00723">
    <property type="entry name" value="SUBTILISIN"/>
</dbReference>
<evidence type="ECO:0000256" key="9">
    <source>
        <dbReference type="PROSITE-ProRule" id="PRU01240"/>
    </source>
</evidence>
<feature type="active site" description="Charge relay system" evidence="9">
    <location>
        <position position="450"/>
    </location>
</feature>
<proteinExistence type="inferred from homology"/>
<feature type="chain" id="PRO_5015156057" evidence="11">
    <location>
        <begin position="29"/>
        <end position="631"/>
    </location>
</feature>
<dbReference type="EMBL" id="MDEK01000011">
    <property type="protein sequence ID" value="PPU81907.1"/>
    <property type="molecule type" value="Genomic_DNA"/>
</dbReference>
<dbReference type="InterPro" id="IPR000209">
    <property type="entry name" value="Peptidase_S8/S53_dom"/>
</dbReference>
<evidence type="ECO:0000256" key="11">
    <source>
        <dbReference type="SAM" id="SignalP"/>
    </source>
</evidence>
<dbReference type="AlphaFoldDB" id="A0A2P5Z2Q0"/>
<dbReference type="Gene3D" id="3.40.50.200">
    <property type="entry name" value="Peptidase S8/S53 domain"/>
    <property type="match status" value="1"/>
</dbReference>